<dbReference type="EMBL" id="MPUH01000184">
    <property type="protein sequence ID" value="OMJ87170.1"/>
    <property type="molecule type" value="Genomic_DNA"/>
</dbReference>
<dbReference type="PANTHER" id="PTHR43215:SF14">
    <property type="entry name" value="RADIAL SPOKE HEAD 1 HOMOLOG"/>
    <property type="match status" value="1"/>
</dbReference>
<comment type="caution">
    <text evidence="2">The sequence shown here is derived from an EMBL/GenBank/DDBJ whole genome shotgun (WGS) entry which is preliminary data.</text>
</comment>
<dbReference type="InterPro" id="IPR003409">
    <property type="entry name" value="MORN"/>
</dbReference>
<evidence type="ECO:0000313" key="3">
    <source>
        <dbReference type="Proteomes" id="UP000187209"/>
    </source>
</evidence>
<dbReference type="PANTHER" id="PTHR43215">
    <property type="entry name" value="RADIAL SPOKE HEAD 1 HOMOLOG"/>
    <property type="match status" value="1"/>
</dbReference>
<dbReference type="SUPFAM" id="SSF82185">
    <property type="entry name" value="Histone H3 K4-specific methyltransferase SET7/9 N-terminal domain"/>
    <property type="match status" value="3"/>
</dbReference>
<dbReference type="OrthoDB" id="270720at2759"/>
<dbReference type="SMART" id="SM00698">
    <property type="entry name" value="MORN"/>
    <property type="match status" value="8"/>
</dbReference>
<name>A0A1R2CDX7_9CILI</name>
<dbReference type="Pfam" id="PF02493">
    <property type="entry name" value="MORN"/>
    <property type="match status" value="8"/>
</dbReference>
<accession>A0A1R2CDX7</accession>
<keyword evidence="1" id="KW-0677">Repeat</keyword>
<gene>
    <name evidence="2" type="ORF">SteCoe_11175</name>
</gene>
<evidence type="ECO:0008006" key="4">
    <source>
        <dbReference type="Google" id="ProtNLM"/>
    </source>
</evidence>
<keyword evidence="3" id="KW-1185">Reference proteome</keyword>
<dbReference type="Gene3D" id="2.20.110.10">
    <property type="entry name" value="Histone H3 K4-specific methyltransferase SET7/9 N-terminal domain"/>
    <property type="match status" value="3"/>
</dbReference>
<evidence type="ECO:0000256" key="1">
    <source>
        <dbReference type="ARBA" id="ARBA00022737"/>
    </source>
</evidence>
<dbReference type="AlphaFoldDB" id="A0A1R2CDX7"/>
<proteinExistence type="predicted"/>
<organism evidence="2 3">
    <name type="scientific">Stentor coeruleus</name>
    <dbReference type="NCBI Taxonomy" id="5963"/>
    <lineage>
        <taxon>Eukaryota</taxon>
        <taxon>Sar</taxon>
        <taxon>Alveolata</taxon>
        <taxon>Ciliophora</taxon>
        <taxon>Postciliodesmatophora</taxon>
        <taxon>Heterotrichea</taxon>
        <taxon>Heterotrichida</taxon>
        <taxon>Stentoridae</taxon>
        <taxon>Stentor</taxon>
    </lineage>
</organism>
<reference evidence="2 3" key="1">
    <citation type="submission" date="2016-11" db="EMBL/GenBank/DDBJ databases">
        <title>The macronuclear genome of Stentor coeruleus: a giant cell with tiny introns.</title>
        <authorList>
            <person name="Slabodnick M."/>
            <person name="Ruby J.G."/>
            <person name="Reiff S.B."/>
            <person name="Swart E.C."/>
            <person name="Gosai S."/>
            <person name="Prabakaran S."/>
            <person name="Witkowska E."/>
            <person name="Larue G.E."/>
            <person name="Fisher S."/>
            <person name="Freeman R.M."/>
            <person name="Gunawardena J."/>
            <person name="Chu W."/>
            <person name="Stover N.A."/>
            <person name="Gregory B.D."/>
            <person name="Nowacki M."/>
            <person name="Derisi J."/>
            <person name="Roy S.W."/>
            <person name="Marshall W.F."/>
            <person name="Sood P."/>
        </authorList>
    </citation>
    <scope>NUCLEOTIDE SEQUENCE [LARGE SCALE GENOMIC DNA]</scope>
    <source>
        <strain evidence="2">WM001</strain>
    </source>
</reference>
<dbReference type="Proteomes" id="UP000187209">
    <property type="component" value="Unassembled WGS sequence"/>
</dbReference>
<sequence>MGNLNCSRCVEDFEFRLETNLDPVAILQAYNTLNETEFNSLAATCEVDFTSNQKQGDKISLIQRQWRINQAKKRKGRLKTTCLKTTYFSHIDVLSTLSKGYFKNIRKRAHFTYNNGAFYEGDARGGFRDGYGKMKWADLCSYEGNWSFGYPFGYGKFIYLDKESYEGKWSNPFPCGTQSITSSTQSFELNVNTSDGYIWLWFKHEGSHSLYLAQQKKLESLTKVYMSVLRLLEDGRKNLYDYKETSAKNQEFELDKGKYCGEMVDGKRHGIGEQNWGPGFFYIGQWADNTQNGFGKSHWADGSAYIGFFKNSSKEGVGEYSWADGNTFIGEWNEDLMQGIGKYIYADGREYFGQWNKGQMDGLGVFKWKDGRKYEGLWKNGKKHGQGCTFDPQGNLVFNQWTMGKIYE</sequence>
<protein>
    <recommendedName>
        <fullName evidence="4">MORN repeat protein</fullName>
    </recommendedName>
</protein>
<evidence type="ECO:0000313" key="2">
    <source>
        <dbReference type="EMBL" id="OMJ87170.1"/>
    </source>
</evidence>